<dbReference type="InterPro" id="IPR008919">
    <property type="entry name" value="Retrov_capsid_N"/>
</dbReference>
<dbReference type="EMBL" id="JAPFRF010000008">
    <property type="protein sequence ID" value="KAJ7324976.1"/>
    <property type="molecule type" value="Genomic_DNA"/>
</dbReference>
<dbReference type="GO" id="GO:0016032">
    <property type="term" value="P:viral process"/>
    <property type="evidence" value="ECO:0007669"/>
    <property type="project" value="InterPro"/>
</dbReference>
<dbReference type="Gene3D" id="1.10.150.490">
    <property type="entry name" value="Retroviral GAG p10 protein"/>
    <property type="match status" value="1"/>
</dbReference>
<evidence type="ECO:0000256" key="2">
    <source>
        <dbReference type="ARBA" id="ARBA00022707"/>
    </source>
</evidence>
<keyword evidence="2" id="KW-0449">Lipoprotein</keyword>
<sequence length="400" mass="43405">MGSQLSAQQQKWAAELNALLKKYALPFENKDVIQFVKTMGLICPWVEQDGSGTTDLEQWDKIGKALQSKTPVTMTQPQSLTPRDLASVAAPKGPLEQIDPEPPPLYGETLPFGSEPPTPHLNSLPQRDLSRTIAVAQLMAEEEEPIPSLYPIIRGRPAVGSQPAVLDRNEPLALEYIKALHKSVKMNGTQAPYTKVLLNNIGEQRLIPKDWDQLASGISPPPGDLLLFKVEWRRLAVNKAQQNRTANINITLQMLVGEGNHVTTAQQIALTHQALEQVAAIVIRAWTSLPQKGDPTSTAVSSPPPQAVLLPVNSALSKGIHVTPGLVSPDANGCFPLHIWVQNTQQLKAEEPIAILQPLPPSQAAPTSRIMAVVSVSDSRPTIAANGVELWGFVFYVLSA</sequence>
<organism evidence="6 7">
    <name type="scientific">Phrynocephalus forsythii</name>
    <dbReference type="NCBI Taxonomy" id="171643"/>
    <lineage>
        <taxon>Eukaryota</taxon>
        <taxon>Metazoa</taxon>
        <taxon>Chordata</taxon>
        <taxon>Craniata</taxon>
        <taxon>Vertebrata</taxon>
        <taxon>Euteleostomi</taxon>
        <taxon>Lepidosauria</taxon>
        <taxon>Squamata</taxon>
        <taxon>Bifurcata</taxon>
        <taxon>Unidentata</taxon>
        <taxon>Episquamata</taxon>
        <taxon>Toxicofera</taxon>
        <taxon>Iguania</taxon>
        <taxon>Acrodonta</taxon>
        <taxon>Agamidae</taxon>
        <taxon>Agaminae</taxon>
        <taxon>Phrynocephalus</taxon>
    </lineage>
</organism>
<keyword evidence="3" id="KW-0677">Repeat</keyword>
<dbReference type="InterPro" id="IPR003322">
    <property type="entry name" value="B_retro_matrix"/>
</dbReference>
<feature type="domain" description="Beta-retroviral matrix protein" evidence="5">
    <location>
        <begin position="10"/>
        <end position="68"/>
    </location>
</feature>
<keyword evidence="2" id="KW-0519">Myristate</keyword>
<dbReference type="InterPro" id="IPR050195">
    <property type="entry name" value="Primate_lentivir_Gag_pol-like"/>
</dbReference>
<comment type="subcellular location">
    <subcellularLocation>
        <location evidence="1">Membrane</location>
    </subcellularLocation>
</comment>
<dbReference type="GO" id="GO:0005198">
    <property type="term" value="F:structural molecule activity"/>
    <property type="evidence" value="ECO:0007669"/>
    <property type="project" value="InterPro"/>
</dbReference>
<name>A0A9Q0XRE2_9SAUR</name>
<protein>
    <recommendedName>
        <fullName evidence="5">Beta-retroviral matrix protein domain-containing protein</fullName>
    </recommendedName>
</protein>
<comment type="caution">
    <text evidence="6">The sequence shown here is derived from an EMBL/GenBank/DDBJ whole genome shotgun (WGS) entry which is preliminary data.</text>
</comment>
<evidence type="ECO:0000259" key="5">
    <source>
        <dbReference type="Pfam" id="PF02337"/>
    </source>
</evidence>
<proteinExistence type="predicted"/>
<accession>A0A9Q0XRE2</accession>
<evidence type="ECO:0000256" key="4">
    <source>
        <dbReference type="ARBA" id="ARBA00023136"/>
    </source>
</evidence>
<dbReference type="PANTHER" id="PTHR40389:SF2">
    <property type="entry name" value="ENDOGENOUS RETROVIRUS GROUP K MEMBER 24 GAG POLYPROTEIN-RELATED"/>
    <property type="match status" value="1"/>
</dbReference>
<dbReference type="PANTHER" id="PTHR40389">
    <property type="entry name" value="ENDOGENOUS RETROVIRUS GROUP K MEMBER 24 GAG POLYPROTEIN-RELATED"/>
    <property type="match status" value="1"/>
</dbReference>
<dbReference type="InterPro" id="IPR038124">
    <property type="entry name" value="B_retro_matrix_sf"/>
</dbReference>
<dbReference type="InterPro" id="IPR010999">
    <property type="entry name" value="Retrovr_matrix"/>
</dbReference>
<dbReference type="Pfam" id="PF00607">
    <property type="entry name" value="Gag_p24"/>
    <property type="match status" value="1"/>
</dbReference>
<reference evidence="6" key="1">
    <citation type="journal article" date="2023" name="DNA Res.">
        <title>Chromosome-level genome assembly of Phrynocephalus forsythii using third-generation DNA sequencing and Hi-C analysis.</title>
        <authorList>
            <person name="Qi Y."/>
            <person name="Zhao W."/>
            <person name="Zhao Y."/>
            <person name="Niu C."/>
            <person name="Cao S."/>
            <person name="Zhang Y."/>
        </authorList>
    </citation>
    <scope>NUCLEOTIDE SEQUENCE</scope>
    <source>
        <tissue evidence="6">Muscle</tissue>
    </source>
</reference>
<evidence type="ECO:0000256" key="1">
    <source>
        <dbReference type="ARBA" id="ARBA00004370"/>
    </source>
</evidence>
<dbReference type="AlphaFoldDB" id="A0A9Q0XRE2"/>
<gene>
    <name evidence="6" type="ORF">JRQ81_017996</name>
</gene>
<evidence type="ECO:0000313" key="7">
    <source>
        <dbReference type="Proteomes" id="UP001142489"/>
    </source>
</evidence>
<dbReference type="Proteomes" id="UP001142489">
    <property type="component" value="Unassembled WGS sequence"/>
</dbReference>
<dbReference type="OrthoDB" id="10007333at2759"/>
<dbReference type="SUPFAM" id="SSF47943">
    <property type="entry name" value="Retrovirus capsid protein, N-terminal core domain"/>
    <property type="match status" value="1"/>
</dbReference>
<dbReference type="SUPFAM" id="SSF47836">
    <property type="entry name" value="Retroviral matrix proteins"/>
    <property type="match status" value="1"/>
</dbReference>
<keyword evidence="7" id="KW-1185">Reference proteome</keyword>
<dbReference type="Gene3D" id="1.10.375.10">
    <property type="entry name" value="Human Immunodeficiency Virus Type 1 Capsid Protein"/>
    <property type="match status" value="1"/>
</dbReference>
<evidence type="ECO:0000256" key="3">
    <source>
        <dbReference type="ARBA" id="ARBA00022737"/>
    </source>
</evidence>
<dbReference type="Pfam" id="PF02337">
    <property type="entry name" value="Gag_p10"/>
    <property type="match status" value="1"/>
</dbReference>
<keyword evidence="4" id="KW-0472">Membrane</keyword>
<evidence type="ECO:0000313" key="6">
    <source>
        <dbReference type="EMBL" id="KAJ7324976.1"/>
    </source>
</evidence>